<gene>
    <name evidence="1" type="ORF">Pan216_29330</name>
</gene>
<keyword evidence="2" id="KW-1185">Reference proteome</keyword>
<dbReference type="Proteomes" id="UP000317093">
    <property type="component" value="Chromosome"/>
</dbReference>
<dbReference type="RefSeq" id="WP_145258572.1">
    <property type="nucleotide sequence ID" value="NZ_CP036279.1"/>
</dbReference>
<proteinExistence type="predicted"/>
<protein>
    <submittedName>
        <fullName evidence="1">Uncharacterized protein</fullName>
    </submittedName>
</protein>
<evidence type="ECO:0000313" key="1">
    <source>
        <dbReference type="EMBL" id="QDU62067.1"/>
    </source>
</evidence>
<dbReference type="AlphaFoldDB" id="A0A518B515"/>
<dbReference type="KEGG" id="knv:Pan216_29330"/>
<organism evidence="1 2">
    <name type="scientific">Kolteria novifilia</name>
    <dbReference type="NCBI Taxonomy" id="2527975"/>
    <lineage>
        <taxon>Bacteria</taxon>
        <taxon>Pseudomonadati</taxon>
        <taxon>Planctomycetota</taxon>
        <taxon>Planctomycetia</taxon>
        <taxon>Kolteriales</taxon>
        <taxon>Kolteriaceae</taxon>
        <taxon>Kolteria</taxon>
    </lineage>
</organism>
<sequence length="70" mass="7765">MIYDEVLFERWAAEAAAKEEQARSAEASGDLSLANDFLKQAAARRRAMAAIRPVEMIRRDLRATAALKTA</sequence>
<reference evidence="1 2" key="1">
    <citation type="submission" date="2019-02" db="EMBL/GenBank/DDBJ databases">
        <title>Deep-cultivation of Planctomycetes and their phenomic and genomic characterization uncovers novel biology.</title>
        <authorList>
            <person name="Wiegand S."/>
            <person name="Jogler M."/>
            <person name="Boedeker C."/>
            <person name="Pinto D."/>
            <person name="Vollmers J."/>
            <person name="Rivas-Marin E."/>
            <person name="Kohn T."/>
            <person name="Peeters S.H."/>
            <person name="Heuer A."/>
            <person name="Rast P."/>
            <person name="Oberbeckmann S."/>
            <person name="Bunk B."/>
            <person name="Jeske O."/>
            <person name="Meyerdierks A."/>
            <person name="Storesund J.E."/>
            <person name="Kallscheuer N."/>
            <person name="Luecker S."/>
            <person name="Lage O.M."/>
            <person name="Pohl T."/>
            <person name="Merkel B.J."/>
            <person name="Hornburger P."/>
            <person name="Mueller R.-W."/>
            <person name="Bruemmer F."/>
            <person name="Labrenz M."/>
            <person name="Spormann A.M."/>
            <person name="Op den Camp H."/>
            <person name="Overmann J."/>
            <person name="Amann R."/>
            <person name="Jetten M.S.M."/>
            <person name="Mascher T."/>
            <person name="Medema M.H."/>
            <person name="Devos D.P."/>
            <person name="Kaster A.-K."/>
            <person name="Ovreas L."/>
            <person name="Rohde M."/>
            <person name="Galperin M.Y."/>
            <person name="Jogler C."/>
        </authorList>
    </citation>
    <scope>NUCLEOTIDE SEQUENCE [LARGE SCALE GENOMIC DNA]</scope>
    <source>
        <strain evidence="1 2">Pan216</strain>
    </source>
</reference>
<dbReference type="EMBL" id="CP036279">
    <property type="protein sequence ID" value="QDU62067.1"/>
    <property type="molecule type" value="Genomic_DNA"/>
</dbReference>
<accession>A0A518B515</accession>
<evidence type="ECO:0000313" key="2">
    <source>
        <dbReference type="Proteomes" id="UP000317093"/>
    </source>
</evidence>
<name>A0A518B515_9BACT</name>